<gene>
    <name evidence="1" type="ORF">LC586_12965</name>
</gene>
<sequence>MPTVGIAYATLHLGLTHELRNNEPQRHREASAPLRLRDLFAQRLRQEKQLARHGEIRV</sequence>
<keyword evidence="2" id="KW-1185">Reference proteome</keyword>
<proteinExistence type="predicted"/>
<comment type="caution">
    <text evidence="1">The sequence shown here is derived from an EMBL/GenBank/DDBJ whole genome shotgun (WGS) entry which is preliminary data.</text>
</comment>
<accession>A0ABS8I9B9</accession>
<reference evidence="1 2" key="1">
    <citation type="journal article" date="2021" name="Microorganisms">
        <title>Genome Evolution of Filamentous Cyanobacterium Nostoc Species: From Facultative Symbiosis to Free Living.</title>
        <authorList>
            <person name="Huo D."/>
            <person name="Li H."/>
            <person name="Cai F."/>
            <person name="Guo X."/>
            <person name="Qiao Z."/>
            <person name="Wang W."/>
            <person name="Yu G."/>
            <person name="Li R."/>
        </authorList>
    </citation>
    <scope>NUCLEOTIDE SEQUENCE [LARGE SCALE GENOMIC DNA]</scope>
    <source>
        <strain evidence="1 2">CHAB 5714</strain>
    </source>
</reference>
<dbReference type="EMBL" id="JAIVFQ010000015">
    <property type="protein sequence ID" value="MCC5600112.1"/>
    <property type="molecule type" value="Genomic_DNA"/>
</dbReference>
<evidence type="ECO:0000313" key="2">
    <source>
        <dbReference type="Proteomes" id="UP001199525"/>
    </source>
</evidence>
<name>A0ABS8I9B9_9NOSO</name>
<dbReference type="RefSeq" id="WP_229485102.1">
    <property type="nucleotide sequence ID" value="NZ_JAIVFQ010000015.1"/>
</dbReference>
<organism evidence="1 2">
    <name type="scientific">Nostoc favosum CHAB5714</name>
    <dbReference type="NCBI Taxonomy" id="2780399"/>
    <lineage>
        <taxon>Bacteria</taxon>
        <taxon>Bacillati</taxon>
        <taxon>Cyanobacteriota</taxon>
        <taxon>Cyanophyceae</taxon>
        <taxon>Nostocales</taxon>
        <taxon>Nostocaceae</taxon>
        <taxon>Nostoc</taxon>
        <taxon>Nostoc favosum</taxon>
    </lineage>
</organism>
<evidence type="ECO:0000313" key="1">
    <source>
        <dbReference type="EMBL" id="MCC5600112.1"/>
    </source>
</evidence>
<dbReference type="Proteomes" id="UP001199525">
    <property type="component" value="Unassembled WGS sequence"/>
</dbReference>
<protein>
    <submittedName>
        <fullName evidence="1">Uncharacterized protein</fullName>
    </submittedName>
</protein>